<keyword evidence="1" id="KW-0472">Membrane</keyword>
<name>A0A1Z4JG58_LEPBY</name>
<evidence type="ECO:0000256" key="1">
    <source>
        <dbReference type="SAM" id="Phobius"/>
    </source>
</evidence>
<feature type="transmembrane region" description="Helical" evidence="1">
    <location>
        <begin position="108"/>
        <end position="130"/>
    </location>
</feature>
<keyword evidence="3" id="KW-1185">Reference proteome</keyword>
<evidence type="ECO:0000313" key="3">
    <source>
        <dbReference type="Proteomes" id="UP000217895"/>
    </source>
</evidence>
<dbReference type="EMBL" id="AP018203">
    <property type="protein sequence ID" value="BAY55765.1"/>
    <property type="molecule type" value="Genomic_DNA"/>
</dbReference>
<sequence>MTGCSGNYPAAKIPINLNLKKLLLLVQTQKHQKIELSTDYPCPCRRRGRLVPIALTDAFGCDRCQQIFVLEENGYVIEQLATSYPYKRSWRWTGHQWNIVQPGLGDSYLPLALGILLVLLSIWLPVALHSPSGASIMLWAIVALVLAVLPALMVWLAYRR</sequence>
<protein>
    <submittedName>
        <fullName evidence="2">Uncharacterized protein</fullName>
    </submittedName>
</protein>
<accession>A0A1Z4JG58</accession>
<proteinExistence type="predicted"/>
<reference evidence="2 3" key="1">
    <citation type="submission" date="2017-06" db="EMBL/GenBank/DDBJ databases">
        <title>Genome sequencing of cyanobaciteial culture collection at National Institute for Environmental Studies (NIES).</title>
        <authorList>
            <person name="Hirose Y."/>
            <person name="Shimura Y."/>
            <person name="Fujisawa T."/>
            <person name="Nakamura Y."/>
            <person name="Kawachi M."/>
        </authorList>
    </citation>
    <scope>NUCLEOTIDE SEQUENCE [LARGE SCALE GENOMIC DNA]</scope>
    <source>
        <strain evidence="2 3">NIES-2135</strain>
    </source>
</reference>
<dbReference type="AlphaFoldDB" id="A0A1Z4JG58"/>
<feature type="transmembrane region" description="Helical" evidence="1">
    <location>
        <begin position="136"/>
        <end position="158"/>
    </location>
</feature>
<gene>
    <name evidence="2" type="ORF">NIES2135_25890</name>
</gene>
<evidence type="ECO:0000313" key="2">
    <source>
        <dbReference type="EMBL" id="BAY55765.1"/>
    </source>
</evidence>
<dbReference type="Proteomes" id="UP000217895">
    <property type="component" value="Chromosome"/>
</dbReference>
<keyword evidence="1" id="KW-1133">Transmembrane helix</keyword>
<organism evidence="2 3">
    <name type="scientific">Leptolyngbya boryana NIES-2135</name>
    <dbReference type="NCBI Taxonomy" id="1973484"/>
    <lineage>
        <taxon>Bacteria</taxon>
        <taxon>Bacillati</taxon>
        <taxon>Cyanobacteriota</taxon>
        <taxon>Cyanophyceae</taxon>
        <taxon>Leptolyngbyales</taxon>
        <taxon>Leptolyngbyaceae</taxon>
        <taxon>Leptolyngbya group</taxon>
        <taxon>Leptolyngbya</taxon>
    </lineage>
</organism>
<keyword evidence="1" id="KW-0812">Transmembrane</keyword>